<evidence type="ECO:0000313" key="1">
    <source>
        <dbReference type="EMBL" id="MPM54520.1"/>
    </source>
</evidence>
<comment type="caution">
    <text evidence="1">The sequence shown here is derived from an EMBL/GenBank/DDBJ whole genome shotgun (WGS) entry which is preliminary data.</text>
</comment>
<dbReference type="EMBL" id="VSSQ01014840">
    <property type="protein sequence ID" value="MPM54520.1"/>
    <property type="molecule type" value="Genomic_DNA"/>
</dbReference>
<organism evidence="1">
    <name type="scientific">bioreactor metagenome</name>
    <dbReference type="NCBI Taxonomy" id="1076179"/>
    <lineage>
        <taxon>unclassified sequences</taxon>
        <taxon>metagenomes</taxon>
        <taxon>ecological metagenomes</taxon>
    </lineage>
</organism>
<sequence length="59" mass="7104">MQVLKQDIMNLVSNLPEKVDMEEFMYKLYVLDKVKKGQRDIKKGNFIAVDELRKETEKW</sequence>
<gene>
    <name evidence="1" type="ORF">SDC9_101298</name>
</gene>
<reference evidence="1" key="1">
    <citation type="submission" date="2019-08" db="EMBL/GenBank/DDBJ databases">
        <authorList>
            <person name="Kucharzyk K."/>
            <person name="Murdoch R.W."/>
            <person name="Higgins S."/>
            <person name="Loffler F."/>
        </authorList>
    </citation>
    <scope>NUCLEOTIDE SEQUENCE</scope>
</reference>
<proteinExistence type="predicted"/>
<dbReference type="AlphaFoldDB" id="A0A645AN35"/>
<protein>
    <submittedName>
        <fullName evidence="1">Uncharacterized protein</fullName>
    </submittedName>
</protein>
<name>A0A645AN35_9ZZZZ</name>
<accession>A0A645AN35</accession>